<comment type="caution">
    <text evidence="13">The sequence shown here is derived from an EMBL/GenBank/DDBJ whole genome shotgun (WGS) entry which is preliminary data.</text>
</comment>
<dbReference type="AlphaFoldDB" id="A0A3N6N2V9"/>
<dbReference type="SMART" id="SM00091">
    <property type="entry name" value="PAS"/>
    <property type="match status" value="2"/>
</dbReference>
<proteinExistence type="predicted"/>
<dbReference type="NCBIfam" id="TIGR00229">
    <property type="entry name" value="sensory_box"/>
    <property type="match status" value="2"/>
</dbReference>
<keyword evidence="2" id="KW-0808">Transferase</keyword>
<dbReference type="InterPro" id="IPR029016">
    <property type="entry name" value="GAF-like_dom_sf"/>
</dbReference>
<dbReference type="GO" id="GO:0000155">
    <property type="term" value="F:phosphorelay sensor kinase activity"/>
    <property type="evidence" value="ECO:0007669"/>
    <property type="project" value="InterPro"/>
</dbReference>
<dbReference type="Proteomes" id="UP000281431">
    <property type="component" value="Unassembled WGS sequence"/>
</dbReference>
<keyword evidence="1" id="KW-0597">Phosphoprotein</keyword>
<evidence type="ECO:0000256" key="2">
    <source>
        <dbReference type="ARBA" id="ARBA00022679"/>
    </source>
</evidence>
<dbReference type="OrthoDB" id="327291at2157"/>
<dbReference type="SUPFAM" id="SSF52172">
    <property type="entry name" value="CheY-like"/>
    <property type="match status" value="1"/>
</dbReference>
<dbReference type="Gene3D" id="3.40.50.2300">
    <property type="match status" value="1"/>
</dbReference>
<name>A0A3N6N2V9_NATCH</name>
<dbReference type="PROSITE" id="PS50109">
    <property type="entry name" value="HIS_KIN"/>
    <property type="match status" value="1"/>
</dbReference>
<evidence type="ECO:0000313" key="13">
    <source>
        <dbReference type="EMBL" id="RQH02027.1"/>
    </source>
</evidence>
<dbReference type="CDD" id="cd00082">
    <property type="entry name" value="HisKA"/>
    <property type="match status" value="1"/>
</dbReference>
<dbReference type="SUPFAM" id="SSF47384">
    <property type="entry name" value="Homodimeric domain of signal transducing histidine kinase"/>
    <property type="match status" value="1"/>
</dbReference>
<dbReference type="PROSITE" id="PS50110">
    <property type="entry name" value="RESPONSE_REGULATORY"/>
    <property type="match status" value="1"/>
</dbReference>
<feature type="domain" description="Response regulatory" evidence="10">
    <location>
        <begin position="4"/>
        <end position="118"/>
    </location>
</feature>
<dbReference type="CDD" id="cd00156">
    <property type="entry name" value="REC"/>
    <property type="match status" value="1"/>
</dbReference>
<dbReference type="InterPro" id="IPR013656">
    <property type="entry name" value="PAS_4"/>
</dbReference>
<evidence type="ECO:0000259" key="11">
    <source>
        <dbReference type="PROSITE" id="PS50112"/>
    </source>
</evidence>
<feature type="domain" description="PAC" evidence="12">
    <location>
        <begin position="218"/>
        <end position="270"/>
    </location>
</feature>
<keyword evidence="3" id="KW-0547">Nucleotide-binding</keyword>
<dbReference type="InterPro" id="IPR003661">
    <property type="entry name" value="HisK_dim/P_dom"/>
</dbReference>
<evidence type="ECO:0000256" key="3">
    <source>
        <dbReference type="ARBA" id="ARBA00022741"/>
    </source>
</evidence>
<dbReference type="Gene3D" id="3.30.565.10">
    <property type="entry name" value="Histidine kinase-like ATPase, C-terminal domain"/>
    <property type="match status" value="1"/>
</dbReference>
<dbReference type="Gene3D" id="3.30.450.20">
    <property type="entry name" value="PAS domain"/>
    <property type="match status" value="2"/>
</dbReference>
<dbReference type="Gene3D" id="3.30.450.40">
    <property type="match status" value="2"/>
</dbReference>
<dbReference type="InterPro" id="IPR003018">
    <property type="entry name" value="GAF"/>
</dbReference>
<dbReference type="PANTHER" id="PTHR43065">
    <property type="entry name" value="SENSOR HISTIDINE KINASE"/>
    <property type="match status" value="1"/>
</dbReference>
<dbReference type="InterPro" id="IPR005467">
    <property type="entry name" value="His_kinase_dom"/>
</dbReference>
<organism evidence="13 14">
    <name type="scientific">Natrarchaeobius chitinivorans</name>
    <dbReference type="NCBI Taxonomy" id="1679083"/>
    <lineage>
        <taxon>Archaea</taxon>
        <taxon>Methanobacteriati</taxon>
        <taxon>Methanobacteriota</taxon>
        <taxon>Stenosarchaea group</taxon>
        <taxon>Halobacteria</taxon>
        <taxon>Halobacteriales</taxon>
        <taxon>Natrialbaceae</taxon>
        <taxon>Natrarchaeobius</taxon>
    </lineage>
</organism>
<dbReference type="InterPro" id="IPR036097">
    <property type="entry name" value="HisK_dim/P_sf"/>
</dbReference>
<sequence>MGIDITVVYVDHGDSDEVRTALSRLGETVDVVDTAAGCLSLLADPTVGCVVATDALPGATTVELCRRIRSRRLDVPVVAYPADGTEALAGELVAAGASGYVPQSQGVETLVARVDELLPADGEESTAAFSEADERVREEPTRFAGALERSPIAIVEWTPEFDVRAWNDAASQLFGFTTAEAIGRPATELVVPPDDRTDVLEYWRTIATAGEDASGTDRRRVGRAVRKDGTTITCEWIDVPIVDDAGDVAGVRSFVRDVTDERRRVRAFEQLHRTTSDLLRAESATEMAEIVIEATERIFDRPLAAVRLTDEDATRLEVAATSVRLEETTGEIPDAEPGDHSLWEAFTADEPTVVEDTDTIELPYRIDETAGNAVFHPLGDHGLISVAPSSDGALDGTDIHLIHVLAATTEAALDRARRDRKLERTSRELAARKGKIESLHGTASRLDDCKRHRDVYELTVEAAEEVLNFDVCVVDIARDGYLVKEAISAELDGEELEKMPIDAGVAGKTYRNGRTYCVDDLSADDDVSPAREEFRSVVSVPLGDRGVFQAVSTEPSAFDDDDVELAELLISHVTDALDRIDFEEQLRTERDRFAALFENVPDAVVVGRHDAESNLIVDAVNPAFERVFGYDESELLDERLERFIVPPGRSSEAKTFNRLANRGEVLEAEVRRRAVDGLRDFMLRVVPMEGEDTSESVGLYTDVTERKQREKRVEILNRVLRHDLRNGMNIVRGCAEMLENAVADDERRYAEIIQGRADELVELAEKTRAAERTFDQGGETTNAPIDLCDAVRRTSARLENEYPDVDVSRSVPDRCFVRADAYLERALYQVLENAVEHNDSPTPSVDVSVREHSDGELVRLTISDDGPGIPEDERELLEGNREITQLRHASGLGLWLVNWIVVGSGGQLRFRENDPQGTTVVVDLPRTDDETEPGTDADRTLE</sequence>
<feature type="region of interest" description="Disordered" evidence="8">
    <location>
        <begin position="919"/>
        <end position="942"/>
    </location>
</feature>
<gene>
    <name evidence="13" type="ORF">EA472_05855</name>
</gene>
<keyword evidence="6" id="KW-0902">Two-component regulatory system</keyword>
<reference evidence="13 14" key="1">
    <citation type="submission" date="2018-10" db="EMBL/GenBank/DDBJ databases">
        <title>Natrarchaeobius chitinivorans gen. nov., sp. nov., and Natrarchaeobius haloalkaliphilus sp. nov., alkaliphilic, chitin-utilizing haloarchaea from hypersaline alkaline lakes.</title>
        <authorList>
            <person name="Sorokin D.Y."/>
            <person name="Elcheninov A.G."/>
            <person name="Kostrikina N.A."/>
            <person name="Bale N.J."/>
            <person name="Sinninghe Damste J.S."/>
            <person name="Khijniak T.V."/>
            <person name="Kublanov I.V."/>
            <person name="Toshchakov S.V."/>
        </authorList>
    </citation>
    <scope>NUCLEOTIDE SEQUENCE [LARGE SCALE GENOMIC DNA]</scope>
    <source>
        <strain evidence="13 14">AArcht7</strain>
    </source>
</reference>
<dbReference type="InterPro" id="IPR000700">
    <property type="entry name" value="PAS-assoc_C"/>
</dbReference>
<dbReference type="InterPro" id="IPR035965">
    <property type="entry name" value="PAS-like_dom_sf"/>
</dbReference>
<dbReference type="PROSITE" id="PS50112">
    <property type="entry name" value="PAS"/>
    <property type="match status" value="2"/>
</dbReference>
<feature type="domain" description="PAS" evidence="11">
    <location>
        <begin position="589"/>
        <end position="663"/>
    </location>
</feature>
<keyword evidence="5" id="KW-0067">ATP-binding</keyword>
<evidence type="ECO:0000313" key="14">
    <source>
        <dbReference type="Proteomes" id="UP000281431"/>
    </source>
</evidence>
<dbReference type="SMART" id="SM00065">
    <property type="entry name" value="GAF"/>
    <property type="match status" value="1"/>
</dbReference>
<dbReference type="InterPro" id="IPR036890">
    <property type="entry name" value="HATPase_C_sf"/>
</dbReference>
<feature type="domain" description="PAS" evidence="11">
    <location>
        <begin position="139"/>
        <end position="210"/>
    </location>
</feature>
<dbReference type="InterPro" id="IPR000014">
    <property type="entry name" value="PAS"/>
</dbReference>
<comment type="caution">
    <text evidence="7">Lacks conserved residue(s) required for the propagation of feature annotation.</text>
</comment>
<dbReference type="CDD" id="cd00130">
    <property type="entry name" value="PAS"/>
    <property type="match status" value="2"/>
</dbReference>
<dbReference type="InterPro" id="IPR004358">
    <property type="entry name" value="Sig_transdc_His_kin-like_C"/>
</dbReference>
<keyword evidence="14" id="KW-1185">Reference proteome</keyword>
<evidence type="ECO:0000259" key="9">
    <source>
        <dbReference type="PROSITE" id="PS50109"/>
    </source>
</evidence>
<dbReference type="SMART" id="SM00086">
    <property type="entry name" value="PAC"/>
    <property type="match status" value="2"/>
</dbReference>
<dbReference type="InterPro" id="IPR001610">
    <property type="entry name" value="PAC"/>
</dbReference>
<protein>
    <submittedName>
        <fullName evidence="13">PAS domain S-box protein</fullName>
    </submittedName>
</protein>
<dbReference type="PANTHER" id="PTHR43065:SF10">
    <property type="entry name" value="PEROXIDE STRESS-ACTIVATED HISTIDINE KINASE MAK3"/>
    <property type="match status" value="1"/>
</dbReference>
<evidence type="ECO:0000256" key="7">
    <source>
        <dbReference type="PROSITE-ProRule" id="PRU00169"/>
    </source>
</evidence>
<evidence type="ECO:0000259" key="12">
    <source>
        <dbReference type="PROSITE" id="PS50113"/>
    </source>
</evidence>
<evidence type="ECO:0000256" key="1">
    <source>
        <dbReference type="ARBA" id="ARBA00022553"/>
    </source>
</evidence>
<dbReference type="CDD" id="cd00075">
    <property type="entry name" value="HATPase"/>
    <property type="match status" value="1"/>
</dbReference>
<keyword evidence="4" id="KW-0418">Kinase</keyword>
<dbReference type="InterPro" id="IPR011006">
    <property type="entry name" value="CheY-like_superfamily"/>
</dbReference>
<feature type="domain" description="Histidine kinase" evidence="9">
    <location>
        <begin position="719"/>
        <end position="928"/>
    </location>
</feature>
<evidence type="ECO:0000256" key="4">
    <source>
        <dbReference type="ARBA" id="ARBA00022777"/>
    </source>
</evidence>
<dbReference type="InterPro" id="IPR003594">
    <property type="entry name" value="HATPase_dom"/>
</dbReference>
<dbReference type="PRINTS" id="PR00344">
    <property type="entry name" value="BCTRLSENSOR"/>
</dbReference>
<dbReference type="SUPFAM" id="SSF55874">
    <property type="entry name" value="ATPase domain of HSP90 chaperone/DNA topoisomerase II/histidine kinase"/>
    <property type="match status" value="1"/>
</dbReference>
<dbReference type="Pfam" id="PF13185">
    <property type="entry name" value="GAF_2"/>
    <property type="match status" value="2"/>
</dbReference>
<dbReference type="SUPFAM" id="SSF55781">
    <property type="entry name" value="GAF domain-like"/>
    <property type="match status" value="2"/>
</dbReference>
<dbReference type="Pfam" id="PF02518">
    <property type="entry name" value="HATPase_c"/>
    <property type="match status" value="1"/>
</dbReference>
<dbReference type="EMBL" id="REFZ01000003">
    <property type="protein sequence ID" value="RQH02027.1"/>
    <property type="molecule type" value="Genomic_DNA"/>
</dbReference>
<dbReference type="PROSITE" id="PS50113">
    <property type="entry name" value="PAC"/>
    <property type="match status" value="1"/>
</dbReference>
<dbReference type="SUPFAM" id="SSF55785">
    <property type="entry name" value="PYP-like sensor domain (PAS domain)"/>
    <property type="match status" value="2"/>
</dbReference>
<dbReference type="GO" id="GO:0005524">
    <property type="term" value="F:ATP binding"/>
    <property type="evidence" value="ECO:0007669"/>
    <property type="project" value="UniProtKB-KW"/>
</dbReference>
<dbReference type="InterPro" id="IPR001789">
    <property type="entry name" value="Sig_transdc_resp-reg_receiver"/>
</dbReference>
<dbReference type="SMART" id="SM00387">
    <property type="entry name" value="HATPase_c"/>
    <property type="match status" value="1"/>
</dbReference>
<dbReference type="Pfam" id="PF08448">
    <property type="entry name" value="PAS_4"/>
    <property type="match status" value="1"/>
</dbReference>
<evidence type="ECO:0000256" key="8">
    <source>
        <dbReference type="SAM" id="MobiDB-lite"/>
    </source>
</evidence>
<evidence type="ECO:0000256" key="6">
    <source>
        <dbReference type="ARBA" id="ARBA00023012"/>
    </source>
</evidence>
<evidence type="ECO:0000256" key="5">
    <source>
        <dbReference type="ARBA" id="ARBA00022840"/>
    </source>
</evidence>
<dbReference type="Pfam" id="PF13188">
    <property type="entry name" value="PAS_8"/>
    <property type="match status" value="1"/>
</dbReference>
<evidence type="ECO:0000259" key="10">
    <source>
        <dbReference type="PROSITE" id="PS50110"/>
    </source>
</evidence>
<accession>A0A3N6N2V9</accession>
<dbReference type="Gene3D" id="1.10.287.130">
    <property type="match status" value="1"/>
</dbReference>